<protein>
    <recommendedName>
        <fullName evidence="5">HTH psq-type domain-containing protein</fullName>
    </recommendedName>
</protein>
<accession>A0A6A5WA26</accession>
<dbReference type="OrthoDB" id="3695090at2759"/>
<proteinExistence type="predicted"/>
<evidence type="ECO:0000256" key="1">
    <source>
        <dbReference type="SAM" id="Coils"/>
    </source>
</evidence>
<gene>
    <name evidence="3" type="ORF">P154DRAFT_555583</name>
</gene>
<evidence type="ECO:0000313" key="4">
    <source>
        <dbReference type="Proteomes" id="UP000799779"/>
    </source>
</evidence>
<name>A0A6A5WA26_9PLEO</name>
<organism evidence="3 4">
    <name type="scientific">Amniculicola lignicola CBS 123094</name>
    <dbReference type="NCBI Taxonomy" id="1392246"/>
    <lineage>
        <taxon>Eukaryota</taxon>
        <taxon>Fungi</taxon>
        <taxon>Dikarya</taxon>
        <taxon>Ascomycota</taxon>
        <taxon>Pezizomycotina</taxon>
        <taxon>Dothideomycetes</taxon>
        <taxon>Pleosporomycetidae</taxon>
        <taxon>Pleosporales</taxon>
        <taxon>Amniculicolaceae</taxon>
        <taxon>Amniculicola</taxon>
    </lineage>
</organism>
<feature type="region of interest" description="Disordered" evidence="2">
    <location>
        <begin position="168"/>
        <end position="226"/>
    </location>
</feature>
<dbReference type="EMBL" id="ML977608">
    <property type="protein sequence ID" value="KAF1997968.1"/>
    <property type="molecule type" value="Genomic_DNA"/>
</dbReference>
<dbReference type="AlphaFoldDB" id="A0A6A5WA26"/>
<reference evidence="3" key="1">
    <citation type="journal article" date="2020" name="Stud. Mycol.">
        <title>101 Dothideomycetes genomes: a test case for predicting lifestyles and emergence of pathogens.</title>
        <authorList>
            <person name="Haridas S."/>
            <person name="Albert R."/>
            <person name="Binder M."/>
            <person name="Bloem J."/>
            <person name="Labutti K."/>
            <person name="Salamov A."/>
            <person name="Andreopoulos B."/>
            <person name="Baker S."/>
            <person name="Barry K."/>
            <person name="Bills G."/>
            <person name="Bluhm B."/>
            <person name="Cannon C."/>
            <person name="Castanera R."/>
            <person name="Culley D."/>
            <person name="Daum C."/>
            <person name="Ezra D."/>
            <person name="Gonzalez J."/>
            <person name="Henrissat B."/>
            <person name="Kuo A."/>
            <person name="Liang C."/>
            <person name="Lipzen A."/>
            <person name="Lutzoni F."/>
            <person name="Magnuson J."/>
            <person name="Mondo S."/>
            <person name="Nolan M."/>
            <person name="Ohm R."/>
            <person name="Pangilinan J."/>
            <person name="Park H.-J."/>
            <person name="Ramirez L."/>
            <person name="Alfaro M."/>
            <person name="Sun H."/>
            <person name="Tritt A."/>
            <person name="Yoshinaga Y."/>
            <person name="Zwiers L.-H."/>
            <person name="Turgeon B."/>
            <person name="Goodwin S."/>
            <person name="Spatafora J."/>
            <person name="Crous P."/>
            <person name="Grigoriev I."/>
        </authorList>
    </citation>
    <scope>NUCLEOTIDE SEQUENCE</scope>
    <source>
        <strain evidence="3">CBS 123094</strain>
    </source>
</reference>
<keyword evidence="4" id="KW-1185">Reference proteome</keyword>
<evidence type="ECO:0000256" key="2">
    <source>
        <dbReference type="SAM" id="MobiDB-lite"/>
    </source>
</evidence>
<dbReference type="Proteomes" id="UP000799779">
    <property type="component" value="Unassembled WGS sequence"/>
</dbReference>
<feature type="coiled-coil region" evidence="1">
    <location>
        <begin position="97"/>
        <end position="155"/>
    </location>
</feature>
<keyword evidence="1" id="KW-0175">Coiled coil</keyword>
<evidence type="ECO:0000313" key="3">
    <source>
        <dbReference type="EMBL" id="KAF1997968.1"/>
    </source>
</evidence>
<sequence>MNSIEAALAAIESLEPGEKLVYAQIAREYDIEPTTLARRHKGLSQAFHQISTQKTLLEYKVKGLREALINERTRRKRGKPLLLKEAEEYQGGAVFWSPRKEEQVQHQKAEINRLREEARQAKAGEKEIRRQARAAARLIRQKEKADQVAEQALRQAARKTAKRLQQALKISQKGKKRSLKAPAKDTLKKRAVIRPTGSGEPQGTVVGAPALRSRRSRNITPSTRYQ</sequence>
<evidence type="ECO:0008006" key="5">
    <source>
        <dbReference type="Google" id="ProtNLM"/>
    </source>
</evidence>